<protein>
    <submittedName>
        <fullName evidence="4">VWA domain-containing protein</fullName>
    </submittedName>
</protein>
<evidence type="ECO:0000259" key="3">
    <source>
        <dbReference type="PROSITE" id="PS50234"/>
    </source>
</evidence>
<feature type="transmembrane region" description="Helical" evidence="2">
    <location>
        <begin position="31"/>
        <end position="51"/>
    </location>
</feature>
<evidence type="ECO:0000313" key="5">
    <source>
        <dbReference type="Proteomes" id="UP000676565"/>
    </source>
</evidence>
<sequence>MTLLEPLWLLLAVPLLAALVRYPLPGRLLNGLRVAIVLLTIAALAGLALRFPSRAGTVVVVVDRSRSMPAGSDADHKELIDLLHSAMGSNDRLAVVSFGETVVVERAPSSDKFTGFTHEVGADGSNLGEGIDAALSLVPKDAPGRVLVLSDGRWTGRDPSALAGLAADRRIAVDYRHRSRPTAGDLAVARVDAPTAVAPGEGFLITAWVQSPVEDTIRFEVTRGDKVIASGEQRVTAGLNRLTFRDRAAEPGSQNYRVRVRAAADDPVPENNTARVLVGVNGPRPILHLTPTASSGLTALLKSGGLDVRAIQADRFNFTLEELSGYSAVILENVPAEKIGTRNMETLASWVRASGSGLMVTGGKQSYGPGGYYKSPLEPIMPVSMELRQEHRKLALAIVVALDRSGSMAIPAGGGRVKMDLANLGAAQVLDMLGPLDEFGCFAVDTSAHEIAELGLVKDKDRVRDKILRIQSSGGGIYVDEALTASADMIRHAKAGTKHIVLFADAADAEQPGNYKELLANTRKAGITVSVIGLGKNTDKDAALLEDVAKRGGGRIFITDSPEELPRLFAQDTFVVARNSFLEDPVRVQPTAGLAALAGRSFALDRSIGGYNLCYLRPEATLGVVSRDEYKAPVVASWQAGSGRVLCYTGEADGKFAGAFAKSPETGEFYASLARWTAGQSGALADGMAVTQEVRNGVSRIQLHLDPERKAEPFAGVPQLRTLRARPGEAPRTETVPLVWAGPDTLVADVSLEGEETALSTVSVPGQKPQSLPPVCLPFSPEYAPAPLGASDDRGRATLERLARSTGGVERVDLSGVWKDLPRRPRSFPLTPWLLLTAVVCLLLEVLERRTGLVTSAIAAIRPKSFRFRFKRKLIASTPVAVTSKPAAKESTAPSTAPEQPKVVPPPEVKGGLLDAMRQVRDRKRGDG</sequence>
<feature type="domain" description="VWFA" evidence="3">
    <location>
        <begin position="397"/>
        <end position="573"/>
    </location>
</feature>
<dbReference type="CDD" id="cd00198">
    <property type="entry name" value="vWFA"/>
    <property type="match status" value="1"/>
</dbReference>
<dbReference type="Proteomes" id="UP000676565">
    <property type="component" value="Unassembled WGS sequence"/>
</dbReference>
<dbReference type="SMART" id="SM00327">
    <property type="entry name" value="VWA"/>
    <property type="match status" value="2"/>
</dbReference>
<feature type="transmembrane region" description="Helical" evidence="2">
    <location>
        <begin position="6"/>
        <end position="24"/>
    </location>
</feature>
<dbReference type="RefSeq" id="WP_210652817.1">
    <property type="nucleotide sequence ID" value="NZ_JAGKQQ010000001.1"/>
</dbReference>
<dbReference type="SUPFAM" id="SSF53300">
    <property type="entry name" value="vWA-like"/>
    <property type="match status" value="2"/>
</dbReference>
<feature type="region of interest" description="Disordered" evidence="1">
    <location>
        <begin position="882"/>
        <end position="928"/>
    </location>
</feature>
<name>A0ABS5BLZ0_9BACT</name>
<keyword evidence="2" id="KW-0472">Membrane</keyword>
<dbReference type="InterPro" id="IPR002035">
    <property type="entry name" value="VWF_A"/>
</dbReference>
<dbReference type="Gene3D" id="3.40.50.880">
    <property type="match status" value="1"/>
</dbReference>
<organism evidence="4 5">
    <name type="scientific">Gemmata palustris</name>
    <dbReference type="NCBI Taxonomy" id="2822762"/>
    <lineage>
        <taxon>Bacteria</taxon>
        <taxon>Pseudomonadati</taxon>
        <taxon>Planctomycetota</taxon>
        <taxon>Planctomycetia</taxon>
        <taxon>Gemmatales</taxon>
        <taxon>Gemmataceae</taxon>
        <taxon>Gemmata</taxon>
    </lineage>
</organism>
<evidence type="ECO:0000256" key="1">
    <source>
        <dbReference type="SAM" id="MobiDB-lite"/>
    </source>
</evidence>
<evidence type="ECO:0000256" key="2">
    <source>
        <dbReference type="SAM" id="Phobius"/>
    </source>
</evidence>
<dbReference type="InterPro" id="IPR036465">
    <property type="entry name" value="vWFA_dom_sf"/>
</dbReference>
<dbReference type="EMBL" id="JAGKQQ010000001">
    <property type="protein sequence ID" value="MBP3954698.1"/>
    <property type="molecule type" value="Genomic_DNA"/>
</dbReference>
<reference evidence="4 5" key="1">
    <citation type="submission" date="2021-04" db="EMBL/GenBank/DDBJ databases">
        <authorList>
            <person name="Ivanova A."/>
        </authorList>
    </citation>
    <scope>NUCLEOTIDE SEQUENCE [LARGE SCALE GENOMIC DNA]</scope>
    <source>
        <strain evidence="4 5">G18</strain>
    </source>
</reference>
<comment type="caution">
    <text evidence="4">The sequence shown here is derived from an EMBL/GenBank/DDBJ whole genome shotgun (WGS) entry which is preliminary data.</text>
</comment>
<keyword evidence="2" id="KW-1133">Transmembrane helix</keyword>
<dbReference type="PROSITE" id="PS50234">
    <property type="entry name" value="VWFA"/>
    <property type="match status" value="1"/>
</dbReference>
<dbReference type="PANTHER" id="PTHR37947:SF2">
    <property type="entry name" value="VON WILLEBRAND FACTOR TYPE A"/>
    <property type="match status" value="1"/>
</dbReference>
<dbReference type="InterPro" id="IPR029062">
    <property type="entry name" value="Class_I_gatase-like"/>
</dbReference>
<accession>A0ABS5BLZ0</accession>
<keyword evidence="5" id="KW-1185">Reference proteome</keyword>
<dbReference type="SUPFAM" id="SSF52317">
    <property type="entry name" value="Class I glutamine amidotransferase-like"/>
    <property type="match status" value="1"/>
</dbReference>
<evidence type="ECO:0000313" key="4">
    <source>
        <dbReference type="EMBL" id="MBP3954698.1"/>
    </source>
</evidence>
<proteinExistence type="predicted"/>
<keyword evidence="2" id="KW-0812">Transmembrane</keyword>
<dbReference type="PANTHER" id="PTHR37947">
    <property type="entry name" value="BLL2462 PROTEIN"/>
    <property type="match status" value="1"/>
</dbReference>
<gene>
    <name evidence="4" type="ORF">J8F10_05295</name>
</gene>
<dbReference type="Pfam" id="PF13519">
    <property type="entry name" value="VWA_2"/>
    <property type="match status" value="1"/>
</dbReference>
<dbReference type="Pfam" id="PF00092">
    <property type="entry name" value="VWA"/>
    <property type="match status" value="1"/>
</dbReference>
<dbReference type="Gene3D" id="3.40.50.410">
    <property type="entry name" value="von Willebrand factor, type A domain"/>
    <property type="match status" value="2"/>
</dbReference>
<feature type="compositionally biased region" description="Basic and acidic residues" evidence="1">
    <location>
        <begin position="918"/>
        <end position="928"/>
    </location>
</feature>